<evidence type="ECO:0000313" key="3">
    <source>
        <dbReference type="Proteomes" id="UP000023152"/>
    </source>
</evidence>
<keyword evidence="1" id="KW-1133">Transmembrane helix</keyword>
<evidence type="ECO:0000256" key="1">
    <source>
        <dbReference type="SAM" id="Phobius"/>
    </source>
</evidence>
<feature type="non-terminal residue" evidence="2">
    <location>
        <position position="1"/>
    </location>
</feature>
<proteinExistence type="predicted"/>
<name>X6MHG8_RETFI</name>
<dbReference type="OrthoDB" id="7614088at2759"/>
<reference evidence="2 3" key="1">
    <citation type="journal article" date="2013" name="Curr. Biol.">
        <title>The Genome of the Foraminiferan Reticulomyxa filosa.</title>
        <authorList>
            <person name="Glockner G."/>
            <person name="Hulsmann N."/>
            <person name="Schleicher M."/>
            <person name="Noegel A.A."/>
            <person name="Eichinger L."/>
            <person name="Gallinger C."/>
            <person name="Pawlowski J."/>
            <person name="Sierra R."/>
            <person name="Euteneuer U."/>
            <person name="Pillet L."/>
            <person name="Moustafa A."/>
            <person name="Platzer M."/>
            <person name="Groth M."/>
            <person name="Szafranski K."/>
            <person name="Schliwa M."/>
        </authorList>
    </citation>
    <scope>NUCLEOTIDE SEQUENCE [LARGE SCALE GENOMIC DNA]</scope>
</reference>
<keyword evidence="3" id="KW-1185">Reference proteome</keyword>
<dbReference type="EMBL" id="ASPP01021350">
    <property type="protein sequence ID" value="ETO12505.1"/>
    <property type="molecule type" value="Genomic_DNA"/>
</dbReference>
<sequence>GFFNYFILLFFIYLYFYIYKELLADIAEQTENVFALDILNDYHKILLNKLANPRNFIEDPSKVFQHFITEKSTSTVNLQVEKHKANILRAFKHHHYPIVQTKLDELINLQSVLKTKHTFEYLSCRDFKSFEPLFNAFGVVDHIHYGTFNKLCERIINEGGDVRKLVENLIIPNDEKKIAETPRVTRARVLLIDEVDVFFNKEFYVKCCKLLHGWDKLLDEAIKDMLSDVQTFKSHGYQVSNNKIG</sequence>
<organism evidence="2 3">
    <name type="scientific">Reticulomyxa filosa</name>
    <dbReference type="NCBI Taxonomy" id="46433"/>
    <lineage>
        <taxon>Eukaryota</taxon>
        <taxon>Sar</taxon>
        <taxon>Rhizaria</taxon>
        <taxon>Retaria</taxon>
        <taxon>Foraminifera</taxon>
        <taxon>Monothalamids</taxon>
        <taxon>Reticulomyxidae</taxon>
        <taxon>Reticulomyxa</taxon>
    </lineage>
</organism>
<feature type="transmembrane region" description="Helical" evidence="1">
    <location>
        <begin position="6"/>
        <end position="23"/>
    </location>
</feature>
<keyword evidence="1" id="KW-0472">Membrane</keyword>
<gene>
    <name evidence="2" type="ORF">RFI_24871</name>
</gene>
<evidence type="ECO:0000313" key="2">
    <source>
        <dbReference type="EMBL" id="ETO12505.1"/>
    </source>
</evidence>
<comment type="caution">
    <text evidence="2">The sequence shown here is derived from an EMBL/GenBank/DDBJ whole genome shotgun (WGS) entry which is preliminary data.</text>
</comment>
<dbReference type="Proteomes" id="UP000023152">
    <property type="component" value="Unassembled WGS sequence"/>
</dbReference>
<accession>X6MHG8</accession>
<keyword evidence="1" id="KW-0812">Transmembrane</keyword>
<protein>
    <submittedName>
        <fullName evidence="2">Uncharacterized protein</fullName>
    </submittedName>
</protein>
<dbReference type="AlphaFoldDB" id="X6MHG8"/>